<dbReference type="Proteomes" id="UP001055072">
    <property type="component" value="Unassembled WGS sequence"/>
</dbReference>
<organism evidence="1 2">
    <name type="scientific">Irpex rosettiformis</name>
    <dbReference type="NCBI Taxonomy" id="378272"/>
    <lineage>
        <taxon>Eukaryota</taxon>
        <taxon>Fungi</taxon>
        <taxon>Dikarya</taxon>
        <taxon>Basidiomycota</taxon>
        <taxon>Agaricomycotina</taxon>
        <taxon>Agaricomycetes</taxon>
        <taxon>Polyporales</taxon>
        <taxon>Irpicaceae</taxon>
        <taxon>Irpex</taxon>
    </lineage>
</organism>
<gene>
    <name evidence="1" type="ORF">BDY19DRAFT_912793</name>
</gene>
<evidence type="ECO:0000313" key="1">
    <source>
        <dbReference type="EMBL" id="KAI0094447.1"/>
    </source>
</evidence>
<reference evidence="1" key="1">
    <citation type="journal article" date="2021" name="Environ. Microbiol.">
        <title>Gene family expansions and transcriptome signatures uncover fungal adaptations to wood decay.</title>
        <authorList>
            <person name="Hage H."/>
            <person name="Miyauchi S."/>
            <person name="Viragh M."/>
            <person name="Drula E."/>
            <person name="Min B."/>
            <person name="Chaduli D."/>
            <person name="Navarro D."/>
            <person name="Favel A."/>
            <person name="Norest M."/>
            <person name="Lesage-Meessen L."/>
            <person name="Balint B."/>
            <person name="Merenyi Z."/>
            <person name="de Eugenio L."/>
            <person name="Morin E."/>
            <person name="Martinez A.T."/>
            <person name="Baldrian P."/>
            <person name="Stursova M."/>
            <person name="Martinez M.J."/>
            <person name="Novotny C."/>
            <person name="Magnuson J.K."/>
            <person name="Spatafora J.W."/>
            <person name="Maurice S."/>
            <person name="Pangilinan J."/>
            <person name="Andreopoulos W."/>
            <person name="LaButti K."/>
            <person name="Hundley H."/>
            <person name="Na H."/>
            <person name="Kuo A."/>
            <person name="Barry K."/>
            <person name="Lipzen A."/>
            <person name="Henrissat B."/>
            <person name="Riley R."/>
            <person name="Ahrendt S."/>
            <person name="Nagy L.G."/>
            <person name="Grigoriev I.V."/>
            <person name="Martin F."/>
            <person name="Rosso M.N."/>
        </authorList>
    </citation>
    <scope>NUCLEOTIDE SEQUENCE</scope>
    <source>
        <strain evidence="1">CBS 384.51</strain>
    </source>
</reference>
<comment type="caution">
    <text evidence="1">The sequence shown here is derived from an EMBL/GenBank/DDBJ whole genome shotgun (WGS) entry which is preliminary data.</text>
</comment>
<sequence length="623" mass="69061">MDDSAYYSDLDDYDDAGLGSILYPLSICFAVGIWLVVQRYHSMRNRAVPFRYRAPEQIGPDFQAIKIADPTLESHLLDPALMPARYAGDRRYITCYDPATAWHLGTLMADTEEDIVNKITLTVTAQNAWKNSSFADRRKVIRSLKKWLVDNREVCAKVAARDTGKTLLDAALGEILTTASKMDWLVNHGERYLKPESRTTNWLMSYKSSKVYYEPLGVVAAIVSWNYPLHNLFSPILAALFSGNGIVVKCSENVIWSSQWFINAIKTCLEACGQDPELVQLVCCYPENADTLTKSPWIKHITFIGSEEVGRKVVAAAAESLTPVTLELGGKDPAIVMPSTDIKQYASIWMRGLFQNAGQNCVGIERLIVHRSQYDEIYATLVERTKELRLGTATCQPTDGFITTADVGAMINSSRFSYLESVLESAQNHGATIDVGGGRWPHPYLEHGSYFSPTVVGDVDPKSQLAQLEMFAPIASIIKYDTLDEAIDIANSTKYGLGASVFGPDQEQCVEKVAKYLQCGMVSINDFGVFYVSQDLPFGGVKLSGYGRFGGPEGLRSLCSTKAIVVDRWPWLVTTSIPKVLDYPIGSVNKSWDFVSGLIGLFYSESWRGRFDSLLKLMNASGK</sequence>
<name>A0ACB8UJ33_9APHY</name>
<proteinExistence type="predicted"/>
<evidence type="ECO:0000313" key="2">
    <source>
        <dbReference type="Proteomes" id="UP001055072"/>
    </source>
</evidence>
<protein>
    <submittedName>
        <fullName evidence="1">Meiotic sister-chromatid recombination aldehyde dehydrogenase</fullName>
    </submittedName>
</protein>
<accession>A0ACB8UJ33</accession>
<dbReference type="EMBL" id="MU274900">
    <property type="protein sequence ID" value="KAI0094447.1"/>
    <property type="molecule type" value="Genomic_DNA"/>
</dbReference>
<keyword evidence="2" id="KW-1185">Reference proteome</keyword>